<name>A0ABZ1SV69_9ACTN</name>
<dbReference type="InterPro" id="IPR045423">
    <property type="entry name" value="DUF6510"/>
</dbReference>
<accession>A0ABZ1SV69</accession>
<evidence type="ECO:0000313" key="1">
    <source>
        <dbReference type="EMBL" id="WUP76601.1"/>
    </source>
</evidence>
<gene>
    <name evidence="1" type="ORF">OG913_06150</name>
</gene>
<protein>
    <submittedName>
        <fullName evidence="1">DUF6510 family protein</fullName>
    </submittedName>
</protein>
<sequence>MARSAGCEEVVLRLVRCPDTAWLDLRGAVSPRIPLGAANGAPGADR</sequence>
<evidence type="ECO:0000313" key="2">
    <source>
        <dbReference type="Proteomes" id="UP001432011"/>
    </source>
</evidence>
<dbReference type="Proteomes" id="UP001432011">
    <property type="component" value="Chromosome"/>
</dbReference>
<keyword evidence="2" id="KW-1185">Reference proteome</keyword>
<dbReference type="RefSeq" id="WP_187280639.1">
    <property type="nucleotide sequence ID" value="NZ_CP108085.1"/>
</dbReference>
<proteinExistence type="predicted"/>
<reference evidence="1" key="1">
    <citation type="submission" date="2022-10" db="EMBL/GenBank/DDBJ databases">
        <title>The complete genomes of actinobacterial strains from the NBC collection.</title>
        <authorList>
            <person name="Joergensen T.S."/>
            <person name="Alvarez Arevalo M."/>
            <person name="Sterndorff E.B."/>
            <person name="Faurdal D."/>
            <person name="Vuksanovic O."/>
            <person name="Mourched A.-S."/>
            <person name="Charusanti P."/>
            <person name="Shaw S."/>
            <person name="Blin K."/>
            <person name="Weber T."/>
        </authorList>
    </citation>
    <scope>NUCLEOTIDE SEQUENCE</scope>
    <source>
        <strain evidence="1">NBC_00254</strain>
    </source>
</reference>
<dbReference type="Pfam" id="PF20120">
    <property type="entry name" value="DUF6510"/>
    <property type="match status" value="1"/>
</dbReference>
<dbReference type="EMBL" id="CP108085">
    <property type="protein sequence ID" value="WUP76601.1"/>
    <property type="molecule type" value="Genomic_DNA"/>
</dbReference>
<organism evidence="1 2">
    <name type="scientific">Microbispora hainanensis</name>
    <dbReference type="NCBI Taxonomy" id="568844"/>
    <lineage>
        <taxon>Bacteria</taxon>
        <taxon>Bacillati</taxon>
        <taxon>Actinomycetota</taxon>
        <taxon>Actinomycetes</taxon>
        <taxon>Streptosporangiales</taxon>
        <taxon>Streptosporangiaceae</taxon>
        <taxon>Microbispora</taxon>
    </lineage>
</organism>